<name>A0A0F9H6B9_9ZZZZ</name>
<sequence length="139" mass="15344">MKQVPDTQKVRIDPARNTLIRKGVPSITNPLDESALDYSLSEALRGLGKAEVRAIREMIDELGGEVSPEEGREIRERAKARPEVRRAQARVEAAQKAEEAFRKALARGRLRDTEFIIGPERLAAMKAQTAGARAELGEA</sequence>
<dbReference type="EMBL" id="LAZR01017904">
    <property type="protein sequence ID" value="KKL98506.1"/>
    <property type="molecule type" value="Genomic_DNA"/>
</dbReference>
<dbReference type="SUPFAM" id="SSF52402">
    <property type="entry name" value="Adenine nucleotide alpha hydrolases-like"/>
    <property type="match status" value="1"/>
</dbReference>
<reference evidence="1" key="1">
    <citation type="journal article" date="2015" name="Nature">
        <title>Complex archaea that bridge the gap between prokaryotes and eukaryotes.</title>
        <authorList>
            <person name="Spang A."/>
            <person name="Saw J.H."/>
            <person name="Jorgensen S.L."/>
            <person name="Zaremba-Niedzwiedzka K."/>
            <person name="Martijn J."/>
            <person name="Lind A.E."/>
            <person name="van Eijk R."/>
            <person name="Schleper C."/>
            <person name="Guy L."/>
            <person name="Ettema T.J."/>
        </authorList>
    </citation>
    <scope>NUCLEOTIDE SEQUENCE</scope>
</reference>
<comment type="caution">
    <text evidence="1">The sequence shown here is derived from an EMBL/GenBank/DDBJ whole genome shotgun (WGS) entry which is preliminary data.</text>
</comment>
<organism evidence="1">
    <name type="scientific">marine sediment metagenome</name>
    <dbReference type="NCBI Taxonomy" id="412755"/>
    <lineage>
        <taxon>unclassified sequences</taxon>
        <taxon>metagenomes</taxon>
        <taxon>ecological metagenomes</taxon>
    </lineage>
</organism>
<dbReference type="Gene3D" id="3.40.50.620">
    <property type="entry name" value="HUPs"/>
    <property type="match status" value="1"/>
</dbReference>
<evidence type="ECO:0000313" key="1">
    <source>
        <dbReference type="EMBL" id="KKL98506.1"/>
    </source>
</evidence>
<protein>
    <submittedName>
        <fullName evidence="1">Uncharacterized protein</fullName>
    </submittedName>
</protein>
<dbReference type="AlphaFoldDB" id="A0A0F9H6B9"/>
<accession>A0A0F9H6B9</accession>
<proteinExistence type="predicted"/>
<feature type="non-terminal residue" evidence="1">
    <location>
        <position position="139"/>
    </location>
</feature>
<gene>
    <name evidence="1" type="ORF">LCGC14_1823770</name>
</gene>
<dbReference type="InterPro" id="IPR014729">
    <property type="entry name" value="Rossmann-like_a/b/a_fold"/>
</dbReference>